<sequence length="130" mass="15582">MTSLWAFNDRTRLNVFSSSFNFSVRGDSRWFIRDMRRPALVPRECVTVHVPFDGRELFFFCQSKQWSTHLPRAKVAGSELILEFQYPSDSPRETRPEIDRLLMDIEQYPGWQEYQINAHNASLIIWPRRW</sequence>
<name>A0A7Z6XYA1_PSESF</name>
<dbReference type="Proteomes" id="UP000282289">
    <property type="component" value="Unassembled WGS sequence"/>
</dbReference>
<comment type="caution">
    <text evidence="1">The sequence shown here is derived from an EMBL/GenBank/DDBJ whole genome shotgun (WGS) entry which is preliminary data.</text>
</comment>
<gene>
    <name evidence="1" type="ORF">ALQ15_200062</name>
</gene>
<proteinExistence type="predicted"/>
<evidence type="ECO:0000313" key="2">
    <source>
        <dbReference type="Proteomes" id="UP000282289"/>
    </source>
</evidence>
<dbReference type="AlphaFoldDB" id="A0A7Z6XYA1"/>
<organism evidence="1 2">
    <name type="scientific">Pseudomonas syringae pv. actinidiae</name>
    <dbReference type="NCBI Taxonomy" id="103796"/>
    <lineage>
        <taxon>Bacteria</taxon>
        <taxon>Pseudomonadati</taxon>
        <taxon>Pseudomonadota</taxon>
        <taxon>Gammaproteobacteria</taxon>
        <taxon>Pseudomonadales</taxon>
        <taxon>Pseudomonadaceae</taxon>
        <taxon>Pseudomonas</taxon>
        <taxon>Pseudomonas syringae</taxon>
    </lineage>
</organism>
<protein>
    <submittedName>
        <fullName evidence="1">Uncharacterized protein</fullName>
    </submittedName>
</protein>
<dbReference type="EMBL" id="RBQT01000020">
    <property type="protein sequence ID" value="RMP83728.1"/>
    <property type="molecule type" value="Genomic_DNA"/>
</dbReference>
<reference evidence="1 2" key="1">
    <citation type="submission" date="2018-08" db="EMBL/GenBank/DDBJ databases">
        <title>Recombination of ecologically and evolutionarily significant loci maintains genetic cohesion in the Pseudomonas syringae species complex.</title>
        <authorList>
            <person name="Dillon M."/>
            <person name="Thakur S."/>
            <person name="Almeida R.N.D."/>
            <person name="Weir B.S."/>
            <person name="Guttman D.S."/>
        </authorList>
    </citation>
    <scope>NUCLEOTIDE SEQUENCE [LARGE SCALE GENOMIC DNA]</scope>
    <source>
        <strain evidence="1 2">ICMP 19589</strain>
    </source>
</reference>
<evidence type="ECO:0000313" key="1">
    <source>
        <dbReference type="EMBL" id="RMP83728.1"/>
    </source>
</evidence>
<accession>A0A7Z6XYA1</accession>